<dbReference type="AlphaFoldDB" id="A0A0J7MSZ4"/>
<name>A0A0J7MSZ4_LASNI</name>
<keyword evidence="3" id="KW-1185">Reference proteome</keyword>
<dbReference type="Proteomes" id="UP000036403">
    <property type="component" value="Unassembled WGS sequence"/>
</dbReference>
<accession>A0A0J7MSZ4</accession>
<comment type="caution">
    <text evidence="2">The sequence shown here is derived from an EMBL/GenBank/DDBJ whole genome shotgun (WGS) entry which is preliminary data.</text>
</comment>
<evidence type="ECO:0000313" key="2">
    <source>
        <dbReference type="EMBL" id="KMQ83620.1"/>
    </source>
</evidence>
<feature type="region of interest" description="Disordered" evidence="1">
    <location>
        <begin position="1"/>
        <end position="67"/>
    </location>
</feature>
<dbReference type="PaxDb" id="67767-A0A0J7MSZ4"/>
<gene>
    <name evidence="2" type="ORF">RF55_19533</name>
</gene>
<feature type="compositionally biased region" description="Basic and acidic residues" evidence="1">
    <location>
        <begin position="1"/>
        <end position="11"/>
    </location>
</feature>
<evidence type="ECO:0000256" key="1">
    <source>
        <dbReference type="SAM" id="MobiDB-lite"/>
    </source>
</evidence>
<proteinExistence type="predicted"/>
<sequence length="80" mass="8829">MDEHIIDHLHETAFGQKPVAPSAVPAIKKAPPKSDETEEEDDDRQKKPSVVAPMASDASQESDYNPEDILSAYVQNIKAR</sequence>
<evidence type="ECO:0000313" key="3">
    <source>
        <dbReference type="Proteomes" id="UP000036403"/>
    </source>
</evidence>
<dbReference type="EMBL" id="LBMM01019102">
    <property type="protein sequence ID" value="KMQ83620.1"/>
    <property type="molecule type" value="Genomic_DNA"/>
</dbReference>
<protein>
    <submittedName>
        <fullName evidence="2">Solute carrier organic anion transporter family member 2b1</fullName>
    </submittedName>
</protein>
<organism evidence="2 3">
    <name type="scientific">Lasius niger</name>
    <name type="common">Black garden ant</name>
    <dbReference type="NCBI Taxonomy" id="67767"/>
    <lineage>
        <taxon>Eukaryota</taxon>
        <taxon>Metazoa</taxon>
        <taxon>Ecdysozoa</taxon>
        <taxon>Arthropoda</taxon>
        <taxon>Hexapoda</taxon>
        <taxon>Insecta</taxon>
        <taxon>Pterygota</taxon>
        <taxon>Neoptera</taxon>
        <taxon>Endopterygota</taxon>
        <taxon>Hymenoptera</taxon>
        <taxon>Apocrita</taxon>
        <taxon>Aculeata</taxon>
        <taxon>Formicoidea</taxon>
        <taxon>Formicidae</taxon>
        <taxon>Formicinae</taxon>
        <taxon>Lasius</taxon>
        <taxon>Lasius</taxon>
    </lineage>
</organism>
<reference evidence="2 3" key="1">
    <citation type="submission" date="2015-04" db="EMBL/GenBank/DDBJ databases">
        <title>Lasius niger genome sequencing.</title>
        <authorList>
            <person name="Konorov E.A."/>
            <person name="Nikitin M.A."/>
            <person name="Kirill M.V."/>
            <person name="Chang P."/>
        </authorList>
    </citation>
    <scope>NUCLEOTIDE SEQUENCE [LARGE SCALE GENOMIC DNA]</scope>
    <source>
        <tissue evidence="2">Whole</tissue>
    </source>
</reference>